<dbReference type="InterPro" id="IPR058549">
    <property type="entry name" value="MeMalonylCoA_mutase_a/b_site"/>
</dbReference>
<keyword evidence="5" id="KW-0846">Cobalamin</keyword>
<keyword evidence="11" id="KW-1185">Reference proteome</keyword>
<evidence type="ECO:0000259" key="9">
    <source>
        <dbReference type="Pfam" id="PF01642"/>
    </source>
</evidence>
<dbReference type="EC" id="5.4.99.2" evidence="4"/>
<evidence type="ECO:0000313" key="10">
    <source>
        <dbReference type="EMBL" id="GAA3394782.1"/>
    </source>
</evidence>
<dbReference type="PANTHER" id="PTHR48101">
    <property type="entry name" value="METHYLMALONYL-COA MUTASE, MITOCHONDRIAL-RELATED"/>
    <property type="match status" value="1"/>
</dbReference>
<evidence type="ECO:0000256" key="6">
    <source>
        <dbReference type="ARBA" id="ARBA00023235"/>
    </source>
</evidence>
<reference evidence="11" key="1">
    <citation type="journal article" date="2019" name="Int. J. Syst. Evol. Microbiol.">
        <title>The Global Catalogue of Microorganisms (GCM) 10K type strain sequencing project: providing services to taxonomists for standard genome sequencing and annotation.</title>
        <authorList>
            <consortium name="The Broad Institute Genomics Platform"/>
            <consortium name="The Broad Institute Genome Sequencing Center for Infectious Disease"/>
            <person name="Wu L."/>
            <person name="Ma J."/>
        </authorList>
    </citation>
    <scope>NUCLEOTIDE SEQUENCE [LARGE SCALE GENOMIC DNA]</scope>
    <source>
        <strain evidence="11">JCM 9458</strain>
    </source>
</reference>
<dbReference type="Gene3D" id="3.40.50.280">
    <property type="entry name" value="Cobalamin-binding domain"/>
    <property type="match status" value="1"/>
</dbReference>
<evidence type="ECO:0000256" key="3">
    <source>
        <dbReference type="ARBA" id="ARBA00011870"/>
    </source>
</evidence>
<dbReference type="PANTHER" id="PTHR48101:SF4">
    <property type="entry name" value="METHYLMALONYL-COA MUTASE, MITOCHONDRIAL"/>
    <property type="match status" value="1"/>
</dbReference>
<feature type="domain" description="Methylmalonyl-CoA mutase alpha/beta chain catalytic" evidence="9">
    <location>
        <begin position="240"/>
        <end position="480"/>
    </location>
</feature>
<keyword evidence="6" id="KW-0413">Isomerase</keyword>
<name>A0ABP6T7P8_9ACTN</name>
<comment type="cofactor">
    <cofactor evidence="1">
        <name>adenosylcob(III)alamin</name>
        <dbReference type="ChEBI" id="CHEBI:18408"/>
    </cofactor>
</comment>
<evidence type="ECO:0000256" key="1">
    <source>
        <dbReference type="ARBA" id="ARBA00001922"/>
    </source>
</evidence>
<proteinExistence type="inferred from homology"/>
<dbReference type="RefSeq" id="WP_345732128.1">
    <property type="nucleotide sequence ID" value="NZ_BAAAYN010000046.1"/>
</dbReference>
<gene>
    <name evidence="10" type="ORF">GCM10020369_65460</name>
</gene>
<dbReference type="SUPFAM" id="SSF51703">
    <property type="entry name" value="Cobalamin (vitamin B12)-dependent enzymes"/>
    <property type="match status" value="1"/>
</dbReference>
<comment type="similarity">
    <text evidence="2">Belongs to the methylmalonyl-CoA mutase family.</text>
</comment>
<comment type="subunit">
    <text evidence="3">Heterodimer of an alpha and a beta chain.</text>
</comment>
<organism evidence="10 11">
    <name type="scientific">Cryptosporangium minutisporangium</name>
    <dbReference type="NCBI Taxonomy" id="113569"/>
    <lineage>
        <taxon>Bacteria</taxon>
        <taxon>Bacillati</taxon>
        <taxon>Actinomycetota</taxon>
        <taxon>Actinomycetes</taxon>
        <taxon>Cryptosporangiales</taxon>
        <taxon>Cryptosporangiaceae</taxon>
        <taxon>Cryptosporangium</taxon>
    </lineage>
</organism>
<evidence type="ECO:0000256" key="2">
    <source>
        <dbReference type="ARBA" id="ARBA00008465"/>
    </source>
</evidence>
<dbReference type="EMBL" id="BAAAYN010000046">
    <property type="protein sequence ID" value="GAA3394782.1"/>
    <property type="molecule type" value="Genomic_DNA"/>
</dbReference>
<evidence type="ECO:0000313" key="11">
    <source>
        <dbReference type="Proteomes" id="UP001501676"/>
    </source>
</evidence>
<evidence type="ECO:0000256" key="4">
    <source>
        <dbReference type="ARBA" id="ARBA00012398"/>
    </source>
</evidence>
<dbReference type="Gene3D" id="3.20.20.240">
    <property type="entry name" value="Methylmalonyl-CoA mutase"/>
    <property type="match status" value="1"/>
</dbReference>
<accession>A0ABP6T7P8</accession>
<evidence type="ECO:0000256" key="8">
    <source>
        <dbReference type="SAM" id="MobiDB-lite"/>
    </source>
</evidence>
<dbReference type="PROSITE" id="PS00544">
    <property type="entry name" value="METMALONYL_COA_MUTASE"/>
    <property type="match status" value="1"/>
</dbReference>
<dbReference type="InterPro" id="IPR016176">
    <property type="entry name" value="Cbl-dep_enz_cat"/>
</dbReference>
<dbReference type="Pfam" id="PF01642">
    <property type="entry name" value="MM_CoA_mutase"/>
    <property type="match status" value="1"/>
</dbReference>
<protein>
    <recommendedName>
        <fullName evidence="4">methylmalonyl-CoA mutase</fullName>
        <ecNumber evidence="4">5.4.99.2</ecNumber>
    </recommendedName>
</protein>
<feature type="compositionally biased region" description="Low complexity" evidence="8">
    <location>
        <begin position="476"/>
        <end position="490"/>
    </location>
</feature>
<keyword evidence="7" id="KW-0170">Cobalt</keyword>
<feature type="region of interest" description="Disordered" evidence="8">
    <location>
        <begin position="460"/>
        <end position="490"/>
    </location>
</feature>
<comment type="caution">
    <text evidence="10">The sequence shown here is derived from an EMBL/GenBank/DDBJ whole genome shotgun (WGS) entry which is preliminary data.</text>
</comment>
<dbReference type="CDD" id="cd03677">
    <property type="entry name" value="MM_CoA_mutase_beta"/>
    <property type="match status" value="1"/>
</dbReference>
<sequence length="631" mass="65620">MTVPSEKSPLALAAGFEPVDRARWQELALGVLRKSRAATDETPPEAVDDLLATTTYDGIRLAPLYTAENAPGDPGVPGFPPFVRGNRLRDTTAEGGERPGGWDVRQRHADPDVAATKAAIDADLKNGVTSLWLVLGAEGIPVDALPEVLADVYLDLAPISLDAGPDTRAAAETFLRLTDSLADSTAAGAESGAAPAAGARGNLGADPIGLSARTGARVELDVLTDLARRTAGTGVRAGLVDATVYHDAGGSDAQELGFSIATGVAYLRALTDAGLSVEEALAQLEFRYAATADQFLTIAKLRAARRLWARVAEVSGSPESPQRQHAVTSGAMMAGRDPWVNMLRTTLACFGAGIGGADAVTVAPFDAVLGLPDAFSRRIARNTQSLLLEESSLGRVLDPAGGSWYVESLTDELARTAWDVFTGIEKAGGIVTALQSGHVENALAEVWAERRTNIAHRRDPLTGVSEFPNPTEKLPVRTPAPAPATGGLPRNRYSQDFEALRDAADAAAERPKVFLATLGPLAAYTARATFAANLFQAGGIETVPAGPSLGPDELAAAFRESGAKVAVLCSTDKIYASDGEAAAAALRDAGAARVWLAGKQGTLPDVDNYVFSGCDAVAVLTTTLDDLGVAR</sequence>
<evidence type="ECO:0000256" key="5">
    <source>
        <dbReference type="ARBA" id="ARBA00022628"/>
    </source>
</evidence>
<dbReference type="Proteomes" id="UP001501676">
    <property type="component" value="Unassembled WGS sequence"/>
</dbReference>
<dbReference type="InterPro" id="IPR006099">
    <property type="entry name" value="MeMalonylCoA_mutase_a/b_cat"/>
</dbReference>
<evidence type="ECO:0000256" key="7">
    <source>
        <dbReference type="ARBA" id="ARBA00023285"/>
    </source>
</evidence>